<evidence type="ECO:0000256" key="1">
    <source>
        <dbReference type="ARBA" id="ARBA00006734"/>
    </source>
</evidence>
<dbReference type="KEGG" id="pfp:PFL1_03136"/>
<dbReference type="Proteomes" id="UP000053664">
    <property type="component" value="Unassembled WGS sequence"/>
</dbReference>
<feature type="region of interest" description="Disordered" evidence="7">
    <location>
        <begin position="1"/>
        <end position="24"/>
    </location>
</feature>
<dbReference type="PROSITE" id="PS51147">
    <property type="entry name" value="PFTA"/>
    <property type="match status" value="5"/>
</dbReference>
<feature type="compositionally biased region" description="Low complexity" evidence="7">
    <location>
        <begin position="101"/>
        <end position="139"/>
    </location>
</feature>
<dbReference type="InterPro" id="IPR002088">
    <property type="entry name" value="Prenyl_trans_a"/>
</dbReference>
<comment type="function">
    <text evidence="6">Catalyzes the transfer of a geranyl-geranyl moiety from geranyl-geranyl pyrophosphate to cysteines occuring in specific C-terminal amino acid sequences.</text>
</comment>
<sequence>MHGVKREKKTPASIQARQARKEKEHQKIHAYLDIEQRFFQLRDQGIKTKDALAHTTHLLTLNPELYTAWNYRRDILLALFQAPLDEQPQQKPDVFASLRQPTDAPPSTESPTASSSAPDPNPNLAPTAPTPGTSAAPAATDEDQDKQRKQQRTRLLVERDLELTEHALRAHPKVYWIWNHRMWCLENLPEDPDLLARGFNKWKIEMKLVDKMLELDPRNFHGWTYRRYLTAQLAATFLPSAAVTASPPPVADVESFPASLSRSDLPAEARQAQLELAQSELQYTLRKIEANISNFSAWHQRTKLLPPIWDAKGWDEDQRRKARDQEYELVKQAMYTDPADQSVWIYHRWLVEQDPAASILVREIEAIEELLDLEPDSKWCMHTLAHYKTLLIDARKKAQDDEAASASAAQVDDEEKRLRDQVKQLLEKLIDVDPDRANRYRDLLEGRAHF</sequence>
<dbReference type="GeneID" id="19317247"/>
<dbReference type="eggNOG" id="KOG0529">
    <property type="taxonomic scope" value="Eukaryota"/>
</dbReference>
<dbReference type="GO" id="GO:0004663">
    <property type="term" value="F:Rab geranylgeranyltransferase activity"/>
    <property type="evidence" value="ECO:0007669"/>
    <property type="project" value="UniProtKB-UniRule"/>
</dbReference>
<gene>
    <name evidence="8" type="ORF">PFL1_03136</name>
</gene>
<proteinExistence type="inferred from homology"/>
<name>A0A061HFH6_9BASI</name>
<comment type="catalytic activity">
    <reaction evidence="5 6">
        <text>geranylgeranyl diphosphate + L-cysteinyl-[protein] = S-geranylgeranyl-L-cysteinyl-[protein] + diphosphate</text>
        <dbReference type="Rhea" id="RHEA:21240"/>
        <dbReference type="Rhea" id="RHEA-COMP:10131"/>
        <dbReference type="Rhea" id="RHEA-COMP:11537"/>
        <dbReference type="ChEBI" id="CHEBI:29950"/>
        <dbReference type="ChEBI" id="CHEBI:33019"/>
        <dbReference type="ChEBI" id="CHEBI:57533"/>
        <dbReference type="ChEBI" id="CHEBI:86021"/>
        <dbReference type="EC" id="2.5.1.60"/>
    </reaction>
</comment>
<evidence type="ECO:0000256" key="7">
    <source>
        <dbReference type="SAM" id="MobiDB-lite"/>
    </source>
</evidence>
<keyword evidence="4" id="KW-0677">Repeat</keyword>
<evidence type="ECO:0000256" key="5">
    <source>
        <dbReference type="ARBA" id="ARBA00047658"/>
    </source>
</evidence>
<evidence type="ECO:0000256" key="3">
    <source>
        <dbReference type="ARBA" id="ARBA00022679"/>
    </source>
</evidence>
<keyword evidence="2 6" id="KW-0637">Prenyltransferase</keyword>
<comment type="similarity">
    <text evidence="1 6">Belongs to the protein prenyltransferase subunit alpha family.</text>
</comment>
<dbReference type="Gene3D" id="1.25.40.120">
    <property type="entry name" value="Protein prenylyltransferase"/>
    <property type="match status" value="2"/>
</dbReference>
<evidence type="ECO:0000313" key="9">
    <source>
        <dbReference type="Proteomes" id="UP000053664"/>
    </source>
</evidence>
<feature type="region of interest" description="Disordered" evidence="7">
    <location>
        <begin position="97"/>
        <end position="152"/>
    </location>
</feature>
<dbReference type="GO" id="GO:0005968">
    <property type="term" value="C:Rab-protein geranylgeranyltransferase complex"/>
    <property type="evidence" value="ECO:0007669"/>
    <property type="project" value="TreeGrafter"/>
</dbReference>
<keyword evidence="3 6" id="KW-0808">Transferase</keyword>
<dbReference type="HOGENOM" id="CLU_031996_2_0_1"/>
<dbReference type="GO" id="GO:0097354">
    <property type="term" value="P:prenylation"/>
    <property type="evidence" value="ECO:0007669"/>
    <property type="project" value="UniProtKB-UniRule"/>
</dbReference>
<evidence type="ECO:0000256" key="6">
    <source>
        <dbReference type="RuleBase" id="RU367120"/>
    </source>
</evidence>
<dbReference type="SUPFAM" id="SSF48439">
    <property type="entry name" value="Protein prenylyltransferase"/>
    <property type="match status" value="1"/>
</dbReference>
<protein>
    <recommendedName>
        <fullName evidence="6">Geranylgeranyl transferase type-2 subunit alpha</fullName>
        <ecNumber evidence="6">2.5.1.60</ecNumber>
    </recommendedName>
    <alternativeName>
        <fullName evidence="6">Geranylgeranyl transferase type II subunit alpha</fullName>
    </alternativeName>
</protein>
<dbReference type="EC" id="2.5.1.60" evidence="6"/>
<dbReference type="OrthoDB" id="1658at2759"/>
<evidence type="ECO:0000256" key="2">
    <source>
        <dbReference type="ARBA" id="ARBA00022602"/>
    </source>
</evidence>
<dbReference type="Pfam" id="PF01239">
    <property type="entry name" value="PPTA"/>
    <property type="match status" value="5"/>
</dbReference>
<dbReference type="PANTHER" id="PTHR11129:SF2">
    <property type="entry name" value="GERANYLGERANYL TRANSFERASE TYPE-2 SUBUNIT ALPHA"/>
    <property type="match status" value="1"/>
</dbReference>
<dbReference type="EMBL" id="KE361631">
    <property type="protein sequence ID" value="EPQ29381.1"/>
    <property type="molecule type" value="Genomic_DNA"/>
</dbReference>
<accession>A0A061HFH6</accession>
<evidence type="ECO:0000256" key="4">
    <source>
        <dbReference type="ARBA" id="ARBA00022737"/>
    </source>
</evidence>
<evidence type="ECO:0000313" key="8">
    <source>
        <dbReference type="EMBL" id="EPQ29381.1"/>
    </source>
</evidence>
<reference evidence="8 9" key="1">
    <citation type="journal article" date="2013" name="Plant Cell">
        <title>The transition from a phytopathogenic smut ancestor to an anamorphic biocontrol agent deciphered by comparative whole-genome analysis.</title>
        <authorList>
            <person name="Lefebvre F."/>
            <person name="Joly D.L."/>
            <person name="Labbe C."/>
            <person name="Teichmann B."/>
            <person name="Linning R."/>
            <person name="Belzile F."/>
            <person name="Bakkeren G."/>
            <person name="Belanger R.R."/>
        </authorList>
    </citation>
    <scope>NUCLEOTIDE SEQUENCE [LARGE SCALE GENOMIC DNA]</scope>
    <source>
        <strain evidence="8 9">PF-1</strain>
    </source>
</reference>
<dbReference type="RefSeq" id="XP_007878843.1">
    <property type="nucleotide sequence ID" value="XM_007880652.1"/>
</dbReference>
<organism evidence="8 9">
    <name type="scientific">Pseudozyma flocculosa PF-1</name>
    <dbReference type="NCBI Taxonomy" id="1277687"/>
    <lineage>
        <taxon>Eukaryota</taxon>
        <taxon>Fungi</taxon>
        <taxon>Dikarya</taxon>
        <taxon>Basidiomycota</taxon>
        <taxon>Ustilaginomycotina</taxon>
        <taxon>Ustilaginomycetes</taxon>
        <taxon>Ustilaginales</taxon>
        <taxon>Ustilaginaceae</taxon>
        <taxon>Pseudozyma</taxon>
    </lineage>
</organism>
<dbReference type="PANTHER" id="PTHR11129">
    <property type="entry name" value="PROTEIN FARNESYLTRANSFERASE ALPHA SUBUNIT/RAB GERANYLGERANYL TRANSFERASE ALPHA SUBUNIT"/>
    <property type="match status" value="1"/>
</dbReference>
<dbReference type="AlphaFoldDB" id="A0A061HFH6"/>